<proteinExistence type="inferred from homology"/>
<dbReference type="PRINTS" id="PR00469">
    <property type="entry name" value="PNDRDTASEII"/>
</dbReference>
<dbReference type="InterPro" id="IPR036188">
    <property type="entry name" value="FAD/NAD-bd_sf"/>
</dbReference>
<gene>
    <name evidence="6" type="ORF">HYH03_017134</name>
</gene>
<keyword evidence="2" id="KW-0285">Flavoprotein</keyword>
<evidence type="ECO:0000259" key="5">
    <source>
        <dbReference type="Pfam" id="PF07992"/>
    </source>
</evidence>
<keyword evidence="3" id="KW-0274">FAD</keyword>
<dbReference type="InterPro" id="IPR023753">
    <property type="entry name" value="FAD/NAD-binding_dom"/>
</dbReference>
<dbReference type="OrthoDB" id="202203at2759"/>
<dbReference type="Proteomes" id="UP000612055">
    <property type="component" value="Unassembled WGS sequence"/>
</dbReference>
<dbReference type="GO" id="GO:0005737">
    <property type="term" value="C:cytoplasm"/>
    <property type="evidence" value="ECO:0007669"/>
    <property type="project" value="TreeGrafter"/>
</dbReference>
<evidence type="ECO:0000313" key="7">
    <source>
        <dbReference type="Proteomes" id="UP000612055"/>
    </source>
</evidence>
<dbReference type="GO" id="GO:0050660">
    <property type="term" value="F:flavin adenine dinucleotide binding"/>
    <property type="evidence" value="ECO:0007669"/>
    <property type="project" value="TreeGrafter"/>
</dbReference>
<dbReference type="GO" id="GO:0004174">
    <property type="term" value="F:electron-transferring-flavoprotein dehydrogenase activity"/>
    <property type="evidence" value="ECO:0007669"/>
    <property type="project" value="TreeGrafter"/>
</dbReference>
<protein>
    <recommendedName>
        <fullName evidence="5">FAD/NAD(P)-binding domain-containing protein</fullName>
    </recommendedName>
</protein>
<evidence type="ECO:0000256" key="2">
    <source>
        <dbReference type="ARBA" id="ARBA00022630"/>
    </source>
</evidence>
<sequence length="368" mass="39116">MTTKPKLLIIGGGFAGLTLATKASAFCDVTLVDPKTYFELTWTTVRGLHDTGVADRSIINYQDVPNIGTFIQASVTRLAKREATLSNGETVQFNYCAICAGSANFEAFKSKSAFTRIDRLAELRTIGDEIRAAKSVAIIGGGPVGVEAAAEIVEAYAGKLITLVCSGPHLLPDQPPKLGVEAQLWLEAQGVHVFLGCRVEQRPEGRGRATMSLQGGPGAFLTADMVLWCTGSTPNSDFLREGDMAGILDERGLIKVEPTLQVVGHPNMFALGDINNVQEHKTGFLATKHAEMVAKSIEAMAKIGSPTMVGKLPTWKPNLGKPVMIVTLGRAAGACRVGGSVCTGCLPTNIKSKGLFVDQYRAQLGLKD</sequence>
<dbReference type="PANTHER" id="PTHR43735">
    <property type="entry name" value="APOPTOSIS-INDUCING FACTOR 1"/>
    <property type="match status" value="1"/>
</dbReference>
<dbReference type="EMBL" id="JAEHOE010000159">
    <property type="protein sequence ID" value="KAG2484044.1"/>
    <property type="molecule type" value="Genomic_DNA"/>
</dbReference>
<dbReference type="Pfam" id="PF07992">
    <property type="entry name" value="Pyr_redox_2"/>
    <property type="match status" value="1"/>
</dbReference>
<name>A0A836BQR7_9CHLO</name>
<keyword evidence="4" id="KW-0560">Oxidoreductase</keyword>
<dbReference type="PRINTS" id="PR00368">
    <property type="entry name" value="FADPNR"/>
</dbReference>
<organism evidence="6 7">
    <name type="scientific">Edaphochlamys debaryana</name>
    <dbReference type="NCBI Taxonomy" id="47281"/>
    <lineage>
        <taxon>Eukaryota</taxon>
        <taxon>Viridiplantae</taxon>
        <taxon>Chlorophyta</taxon>
        <taxon>core chlorophytes</taxon>
        <taxon>Chlorophyceae</taxon>
        <taxon>CS clade</taxon>
        <taxon>Chlamydomonadales</taxon>
        <taxon>Chlamydomonadales incertae sedis</taxon>
        <taxon>Edaphochlamys</taxon>
    </lineage>
</organism>
<accession>A0A836BQR7</accession>
<reference evidence="6" key="1">
    <citation type="journal article" date="2020" name="bioRxiv">
        <title>Comparative genomics of Chlamydomonas.</title>
        <authorList>
            <person name="Craig R.J."/>
            <person name="Hasan A.R."/>
            <person name="Ness R.W."/>
            <person name="Keightley P.D."/>
        </authorList>
    </citation>
    <scope>NUCLEOTIDE SEQUENCE</scope>
    <source>
        <strain evidence="6">CCAP 11/70</strain>
    </source>
</reference>
<keyword evidence="7" id="KW-1185">Reference proteome</keyword>
<dbReference type="AlphaFoldDB" id="A0A836BQR7"/>
<comment type="similarity">
    <text evidence="1">Belongs to the FAD-dependent oxidoreductase family.</text>
</comment>
<evidence type="ECO:0000256" key="4">
    <source>
        <dbReference type="ARBA" id="ARBA00023002"/>
    </source>
</evidence>
<feature type="domain" description="FAD/NAD(P)-binding" evidence="5">
    <location>
        <begin position="6"/>
        <end position="279"/>
    </location>
</feature>
<dbReference type="SUPFAM" id="SSF51905">
    <property type="entry name" value="FAD/NAD(P)-binding domain"/>
    <property type="match status" value="1"/>
</dbReference>
<evidence type="ECO:0000256" key="1">
    <source>
        <dbReference type="ARBA" id="ARBA00006442"/>
    </source>
</evidence>
<dbReference type="PANTHER" id="PTHR43735:SF3">
    <property type="entry name" value="FERROPTOSIS SUPPRESSOR PROTEIN 1"/>
    <property type="match status" value="1"/>
</dbReference>
<dbReference type="Gene3D" id="3.50.50.100">
    <property type="match status" value="1"/>
</dbReference>
<evidence type="ECO:0000313" key="6">
    <source>
        <dbReference type="EMBL" id="KAG2484044.1"/>
    </source>
</evidence>
<evidence type="ECO:0000256" key="3">
    <source>
        <dbReference type="ARBA" id="ARBA00022827"/>
    </source>
</evidence>
<comment type="caution">
    <text evidence="6">The sequence shown here is derived from an EMBL/GenBank/DDBJ whole genome shotgun (WGS) entry which is preliminary data.</text>
</comment>